<accession>A0ABT7C979</accession>
<dbReference type="InterPro" id="IPR050166">
    <property type="entry name" value="ABC_transporter_ATP-bind"/>
</dbReference>
<dbReference type="EMBL" id="PXVD01000011">
    <property type="protein sequence ID" value="MDJ1371292.1"/>
    <property type="molecule type" value="Genomic_DNA"/>
</dbReference>
<protein>
    <submittedName>
        <fullName evidence="5">ABC transporter</fullName>
    </submittedName>
</protein>
<dbReference type="PANTHER" id="PTHR42788">
    <property type="entry name" value="TAURINE IMPORT ATP-BINDING PROTEIN-RELATED"/>
    <property type="match status" value="1"/>
</dbReference>
<keyword evidence="1" id="KW-0813">Transport</keyword>
<dbReference type="PANTHER" id="PTHR42788:SF13">
    <property type="entry name" value="ALIPHATIC SULFONATES IMPORT ATP-BINDING PROTEIN SSUB"/>
    <property type="match status" value="1"/>
</dbReference>
<evidence type="ECO:0000256" key="1">
    <source>
        <dbReference type="ARBA" id="ARBA00022448"/>
    </source>
</evidence>
<evidence type="ECO:0000313" key="6">
    <source>
        <dbReference type="Proteomes" id="UP001170379"/>
    </source>
</evidence>
<evidence type="ECO:0000256" key="3">
    <source>
        <dbReference type="ARBA" id="ARBA00022840"/>
    </source>
</evidence>
<dbReference type="Pfam" id="PF00005">
    <property type="entry name" value="ABC_tran"/>
    <property type="match status" value="1"/>
</dbReference>
<organism evidence="5 6">
    <name type="scientific">Gulosibacter molinativorax</name>
    <dbReference type="NCBI Taxonomy" id="256821"/>
    <lineage>
        <taxon>Bacteria</taxon>
        <taxon>Bacillati</taxon>
        <taxon>Actinomycetota</taxon>
        <taxon>Actinomycetes</taxon>
        <taxon>Micrococcales</taxon>
        <taxon>Microbacteriaceae</taxon>
        <taxon>Gulosibacter</taxon>
    </lineage>
</organism>
<gene>
    <name evidence="5" type="ORF">C7K25_07915</name>
</gene>
<dbReference type="InterPro" id="IPR017871">
    <property type="entry name" value="ABC_transporter-like_CS"/>
</dbReference>
<dbReference type="CDD" id="cd03293">
    <property type="entry name" value="ABC_NrtD_SsuB_transporters"/>
    <property type="match status" value="1"/>
</dbReference>
<evidence type="ECO:0000256" key="2">
    <source>
        <dbReference type="ARBA" id="ARBA00022741"/>
    </source>
</evidence>
<dbReference type="InterPro" id="IPR003439">
    <property type="entry name" value="ABC_transporter-like_ATP-bd"/>
</dbReference>
<dbReference type="RefSeq" id="WP_106486622.1">
    <property type="nucleotide sequence ID" value="NZ_PXVD01000011.1"/>
</dbReference>
<reference evidence="5" key="2">
    <citation type="journal article" date="2022" name="Sci. Rep.">
        <title>In silico prediction of the enzymes involved in the degradation of the herbicide molinate by Gulosibacter molinativorax ON4T.</title>
        <authorList>
            <person name="Lopes A.R."/>
            <person name="Bunin E."/>
            <person name="Viana A.T."/>
            <person name="Froufe H."/>
            <person name="Munoz-Merida A."/>
            <person name="Pinho D."/>
            <person name="Figueiredo J."/>
            <person name="Barroso C."/>
            <person name="Vaz-Moreira I."/>
            <person name="Bellanger X."/>
            <person name="Egas C."/>
            <person name="Nunes O.C."/>
        </authorList>
    </citation>
    <scope>NUCLEOTIDE SEQUENCE</scope>
    <source>
        <strain evidence="5">ON4</strain>
    </source>
</reference>
<dbReference type="PROSITE" id="PS00211">
    <property type="entry name" value="ABC_TRANSPORTER_1"/>
    <property type="match status" value="1"/>
</dbReference>
<feature type="domain" description="ABC transporter" evidence="4">
    <location>
        <begin position="19"/>
        <end position="250"/>
    </location>
</feature>
<dbReference type="InterPro" id="IPR027417">
    <property type="entry name" value="P-loop_NTPase"/>
</dbReference>
<dbReference type="SMART" id="SM00382">
    <property type="entry name" value="AAA"/>
    <property type="match status" value="1"/>
</dbReference>
<proteinExistence type="predicted"/>
<evidence type="ECO:0000313" key="5">
    <source>
        <dbReference type="EMBL" id="MDJ1371292.1"/>
    </source>
</evidence>
<name>A0ABT7C979_9MICO</name>
<evidence type="ECO:0000259" key="4">
    <source>
        <dbReference type="PROSITE" id="PS50893"/>
    </source>
</evidence>
<dbReference type="Proteomes" id="UP001170379">
    <property type="component" value="Unassembled WGS sequence"/>
</dbReference>
<dbReference type="Gene3D" id="3.40.50.300">
    <property type="entry name" value="P-loop containing nucleotide triphosphate hydrolases"/>
    <property type="match status" value="1"/>
</dbReference>
<keyword evidence="3" id="KW-0067">ATP-binding</keyword>
<dbReference type="PROSITE" id="PS50893">
    <property type="entry name" value="ABC_TRANSPORTER_2"/>
    <property type="match status" value="1"/>
</dbReference>
<comment type="caution">
    <text evidence="5">The sequence shown here is derived from an EMBL/GenBank/DDBJ whole genome shotgun (WGS) entry which is preliminary data.</text>
</comment>
<keyword evidence="2" id="KW-0547">Nucleotide-binding</keyword>
<reference evidence="5" key="1">
    <citation type="submission" date="2018-03" db="EMBL/GenBank/DDBJ databases">
        <authorList>
            <person name="Nunes O.C."/>
            <person name="Lopes A.R."/>
            <person name="Froufe H."/>
            <person name="Munoz-Merida A."/>
            <person name="Barroso C."/>
            <person name="Egas C."/>
        </authorList>
    </citation>
    <scope>NUCLEOTIDE SEQUENCE</scope>
    <source>
        <strain evidence="5">ON4</strain>
    </source>
</reference>
<sequence>MSMKTVLDPTASSTTAGTVELRDVTKSFATNDGNHLVLRDITLSIPPRHIVAIIGASGSGKSTLLRLVAGLGDGPTTGEATIDGTTIAEYDSRCGVAFQEARLLPWRSVFENVSLGLPKGTAKDAGEARVRHLLELVGLDGFADHRPREISGGMAQRASLARALARNPEVLLLDEPFGALDALTRLRMHDLLLEVHAASPTTVLFVTHDVDEALKLADTVLVLGTQKRPATATRDAERVPGATVIDVVQPRELRPRSTTSREFAELRHRLLDNLGVQLSSEA</sequence>
<dbReference type="SUPFAM" id="SSF52540">
    <property type="entry name" value="P-loop containing nucleoside triphosphate hydrolases"/>
    <property type="match status" value="1"/>
</dbReference>
<keyword evidence="6" id="KW-1185">Reference proteome</keyword>
<dbReference type="InterPro" id="IPR003593">
    <property type="entry name" value="AAA+_ATPase"/>
</dbReference>